<keyword evidence="3" id="KW-1185">Reference proteome</keyword>
<dbReference type="Gene3D" id="2.40.160.60">
    <property type="entry name" value="Outer membrane protein transport protein (OMPP1/FadL/TodX)"/>
    <property type="match status" value="1"/>
</dbReference>
<evidence type="ECO:0000313" key="3">
    <source>
        <dbReference type="Proteomes" id="UP000233398"/>
    </source>
</evidence>
<dbReference type="Proteomes" id="UP000233398">
    <property type="component" value="Unassembled WGS sequence"/>
</dbReference>
<feature type="transmembrane region" description="Helical" evidence="1">
    <location>
        <begin position="39"/>
        <end position="57"/>
    </location>
</feature>
<dbReference type="AlphaFoldDB" id="A0A2N0VK19"/>
<name>A0A2N0VK19_9BACT</name>
<dbReference type="NCBIfam" id="NF033709">
    <property type="entry name" value="PorV_fam"/>
    <property type="match status" value="1"/>
</dbReference>
<evidence type="ECO:0008006" key="4">
    <source>
        <dbReference type="Google" id="ProtNLM"/>
    </source>
</evidence>
<dbReference type="SUPFAM" id="SSF56935">
    <property type="entry name" value="Porins"/>
    <property type="match status" value="1"/>
</dbReference>
<dbReference type="RefSeq" id="WP_101071794.1">
    <property type="nucleotide sequence ID" value="NZ_PISP01000001.1"/>
</dbReference>
<keyword evidence="1" id="KW-0472">Membrane</keyword>
<proteinExistence type="predicted"/>
<keyword evidence="1" id="KW-0812">Transmembrane</keyword>
<organism evidence="2 3">
    <name type="scientific">Rhodohalobacter barkolensis</name>
    <dbReference type="NCBI Taxonomy" id="2053187"/>
    <lineage>
        <taxon>Bacteria</taxon>
        <taxon>Pseudomonadati</taxon>
        <taxon>Balneolota</taxon>
        <taxon>Balneolia</taxon>
        <taxon>Balneolales</taxon>
        <taxon>Balneolaceae</taxon>
        <taxon>Rhodohalobacter</taxon>
    </lineage>
</organism>
<accession>A0A2N0VK19</accession>
<dbReference type="EMBL" id="PISP01000001">
    <property type="protein sequence ID" value="PKD44504.1"/>
    <property type="molecule type" value="Genomic_DNA"/>
</dbReference>
<keyword evidence="1" id="KW-1133">Transmembrane helix</keyword>
<gene>
    <name evidence="2" type="ORF">CWD77_03290</name>
</gene>
<comment type="caution">
    <text evidence="2">The sequence shown here is derived from an EMBL/GenBank/DDBJ whole genome shotgun (WGS) entry which is preliminary data.</text>
</comment>
<reference evidence="2 3" key="1">
    <citation type="submission" date="2017-11" db="EMBL/GenBank/DDBJ databases">
        <title>Rhodohalobacter 15182 sp. nov., isolated from a salt lake.</title>
        <authorList>
            <person name="Han S."/>
        </authorList>
    </citation>
    <scope>NUCLEOTIDE SEQUENCE [LARGE SCALE GENOMIC DNA]</scope>
    <source>
        <strain evidence="2 3">15182</strain>
    </source>
</reference>
<sequence length="359" mass="39864">MNFKQKLANVIWLSVQTDRYFYANSIIIFFRNRLYPSGIKYFISTPACILFWFMLLFHNAEAQDTGSGLDFLNIGPSAQILSMGEGTTAYPTGSSSIYSNPSLLSFEKQSGLDINYTLWISNLNTQFAAVHFKSNQLTYGFGIYGTRADDFEARSQPGPSSGSFSVSYLSLSTAVAYQVGPFSTGVTAQYLREEIFQLRANGYAFNVGTSLRLFKEKVLAGVSLNNLGEMEKLETTATPLPTMLNAGVSLKLIEFMTPGNNDFPLLIGILTDWSMPLDEHYRGDFTSEEVQDSYTTIGLTVDAADLFDFQTAYRMGPTERPLSFGMGLSIQPVQFNYSFIPFSTGYGTAHSFGLQYSFN</sequence>
<evidence type="ECO:0000256" key="1">
    <source>
        <dbReference type="SAM" id="Phobius"/>
    </source>
</evidence>
<evidence type="ECO:0000313" key="2">
    <source>
        <dbReference type="EMBL" id="PKD44504.1"/>
    </source>
</evidence>
<protein>
    <recommendedName>
        <fullName evidence="4">PorV/PorQ family protein</fullName>
    </recommendedName>
</protein>